<gene>
    <name evidence="2" type="ORF">ECRASSUSDP1_LOCUS19744</name>
</gene>
<feature type="coiled-coil region" evidence="1">
    <location>
        <begin position="189"/>
        <end position="226"/>
    </location>
</feature>
<keyword evidence="3" id="KW-1185">Reference proteome</keyword>
<sequence length="472" mass="53949">MKGKYFQEVGSKHSCIFKSINGSNQDVCNCSGFGLNQNCNVNNCNCSLCSESSYIDLIDPFEVGHRIKVFYEKLEEFVAFAEDLNYGVCPVQCSALVVTIKEELQIILEELERANRAGEHFKYESLFEKVVNTENLFIEDKEYTSVVKAWFKGTTQAKLEDLRSIETIKLELEKKKIREQRRVVKQKHQQEISSLKSELEQKIKFLEKAEIENKNLTEEVKKTKSDFGMMKQSLISSLNLSEHSDFSLLNKIITGENKQVGSDASLEYKLCNPKHMELIKSLNRRMPDIDILNLANIPVECQEVKIFMGNCFPSKVRSFHFNSDSCLSCSLGFYLDELMEVSQRVTGHLYIYQFEVSQDQLVALFAANRHTECFGFTQCKLDLSSVPDFRGSLAGSTMKGLDLNGCRDFLGGDWGDHGMKFENLIAGLAQEEDFRENLEEIYMSECAMEEDLVEKILSDHGFGHVKIEEYSK</sequence>
<evidence type="ECO:0000313" key="3">
    <source>
        <dbReference type="Proteomes" id="UP001295684"/>
    </source>
</evidence>
<accession>A0AAD2D2C3</accession>
<evidence type="ECO:0000313" key="2">
    <source>
        <dbReference type="EMBL" id="CAI2378349.1"/>
    </source>
</evidence>
<evidence type="ECO:0000256" key="1">
    <source>
        <dbReference type="SAM" id="Coils"/>
    </source>
</evidence>
<keyword evidence="1" id="KW-0175">Coiled coil</keyword>
<proteinExistence type="predicted"/>
<reference evidence="2" key="1">
    <citation type="submission" date="2023-07" db="EMBL/GenBank/DDBJ databases">
        <authorList>
            <consortium name="AG Swart"/>
            <person name="Singh M."/>
            <person name="Singh A."/>
            <person name="Seah K."/>
            <person name="Emmerich C."/>
        </authorList>
    </citation>
    <scope>NUCLEOTIDE SEQUENCE</scope>
    <source>
        <strain evidence="2">DP1</strain>
    </source>
</reference>
<dbReference type="EMBL" id="CAMPGE010020063">
    <property type="protein sequence ID" value="CAI2378349.1"/>
    <property type="molecule type" value="Genomic_DNA"/>
</dbReference>
<name>A0AAD2D2C3_EUPCR</name>
<dbReference type="Proteomes" id="UP001295684">
    <property type="component" value="Unassembled WGS sequence"/>
</dbReference>
<protein>
    <submittedName>
        <fullName evidence="2">Uncharacterized protein</fullName>
    </submittedName>
</protein>
<dbReference type="AlphaFoldDB" id="A0AAD2D2C3"/>
<comment type="caution">
    <text evidence="2">The sequence shown here is derived from an EMBL/GenBank/DDBJ whole genome shotgun (WGS) entry which is preliminary data.</text>
</comment>
<organism evidence="2 3">
    <name type="scientific">Euplotes crassus</name>
    <dbReference type="NCBI Taxonomy" id="5936"/>
    <lineage>
        <taxon>Eukaryota</taxon>
        <taxon>Sar</taxon>
        <taxon>Alveolata</taxon>
        <taxon>Ciliophora</taxon>
        <taxon>Intramacronucleata</taxon>
        <taxon>Spirotrichea</taxon>
        <taxon>Hypotrichia</taxon>
        <taxon>Euplotida</taxon>
        <taxon>Euplotidae</taxon>
        <taxon>Moneuplotes</taxon>
    </lineage>
</organism>